<proteinExistence type="inferred from homology"/>
<evidence type="ECO:0000256" key="9">
    <source>
        <dbReference type="ARBA" id="ARBA00051693"/>
    </source>
</evidence>
<evidence type="ECO:0000256" key="4">
    <source>
        <dbReference type="ARBA" id="ARBA00022840"/>
    </source>
</evidence>
<comment type="catalytic activity">
    <reaction evidence="9">
        <text>L-tyrosyl-[protein] + ATP = O-phospho-L-tyrosyl-[protein] + ADP + H(+)</text>
        <dbReference type="Rhea" id="RHEA:10596"/>
        <dbReference type="Rhea" id="RHEA-COMP:10136"/>
        <dbReference type="Rhea" id="RHEA-COMP:20101"/>
        <dbReference type="ChEBI" id="CHEBI:15378"/>
        <dbReference type="ChEBI" id="CHEBI:30616"/>
        <dbReference type="ChEBI" id="CHEBI:46858"/>
        <dbReference type="ChEBI" id="CHEBI:61978"/>
        <dbReference type="ChEBI" id="CHEBI:456216"/>
        <dbReference type="EC" id="2.7.12.2"/>
    </reaction>
</comment>
<keyword evidence="1" id="KW-0808">Transferase</keyword>
<evidence type="ECO:0000256" key="2">
    <source>
        <dbReference type="ARBA" id="ARBA00022741"/>
    </source>
</evidence>
<dbReference type="InterPro" id="IPR000719">
    <property type="entry name" value="Prot_kinase_dom"/>
</dbReference>
<dbReference type="GO" id="GO:0005524">
    <property type="term" value="F:ATP binding"/>
    <property type="evidence" value="ECO:0007669"/>
    <property type="project" value="UniProtKB-KW"/>
</dbReference>
<dbReference type="Proteomes" id="UP000004358">
    <property type="component" value="Unassembled WGS sequence"/>
</dbReference>
<evidence type="ECO:0000256" key="10">
    <source>
        <dbReference type="SAM" id="MobiDB-lite"/>
    </source>
</evidence>
<dbReference type="HOGENOM" id="CLU_000288_63_44_0"/>
<accession>A3ZQW8</accession>
<evidence type="ECO:0000313" key="13">
    <source>
        <dbReference type="Proteomes" id="UP000004358"/>
    </source>
</evidence>
<evidence type="ECO:0000256" key="5">
    <source>
        <dbReference type="ARBA" id="ARBA00038035"/>
    </source>
</evidence>
<dbReference type="PANTHER" id="PTHR48013:SF9">
    <property type="entry name" value="DUAL SPECIFICITY MITOGEN-ACTIVATED PROTEIN KINASE KINASE 5"/>
    <property type="match status" value="1"/>
</dbReference>
<comment type="catalytic activity">
    <reaction evidence="7">
        <text>L-seryl-[protein] + ATP = O-phospho-L-seryl-[protein] + ADP + H(+)</text>
        <dbReference type="Rhea" id="RHEA:17989"/>
        <dbReference type="Rhea" id="RHEA-COMP:9863"/>
        <dbReference type="Rhea" id="RHEA-COMP:11604"/>
        <dbReference type="ChEBI" id="CHEBI:15378"/>
        <dbReference type="ChEBI" id="CHEBI:29999"/>
        <dbReference type="ChEBI" id="CHEBI:30616"/>
        <dbReference type="ChEBI" id="CHEBI:83421"/>
        <dbReference type="ChEBI" id="CHEBI:456216"/>
        <dbReference type="EC" id="2.7.12.2"/>
    </reaction>
</comment>
<dbReference type="Gene3D" id="3.30.200.20">
    <property type="entry name" value="Phosphorylase Kinase, domain 1"/>
    <property type="match status" value="1"/>
</dbReference>
<dbReference type="AlphaFoldDB" id="A3ZQW8"/>
<evidence type="ECO:0000256" key="3">
    <source>
        <dbReference type="ARBA" id="ARBA00022777"/>
    </source>
</evidence>
<dbReference type="EC" id="2.7.12.2" evidence="6"/>
<gene>
    <name evidence="12" type="ORF">DSM3645_20857</name>
</gene>
<name>A3ZQW8_9BACT</name>
<dbReference type="CDD" id="cd14014">
    <property type="entry name" value="STKc_PknB_like"/>
    <property type="match status" value="1"/>
</dbReference>
<comment type="catalytic activity">
    <reaction evidence="8">
        <text>L-threonyl-[protein] + ATP = O-phospho-L-threonyl-[protein] + ADP + H(+)</text>
        <dbReference type="Rhea" id="RHEA:46608"/>
        <dbReference type="Rhea" id="RHEA-COMP:11060"/>
        <dbReference type="Rhea" id="RHEA-COMP:11605"/>
        <dbReference type="ChEBI" id="CHEBI:15378"/>
        <dbReference type="ChEBI" id="CHEBI:30013"/>
        <dbReference type="ChEBI" id="CHEBI:30616"/>
        <dbReference type="ChEBI" id="CHEBI:61977"/>
        <dbReference type="ChEBI" id="CHEBI:456216"/>
        <dbReference type="EC" id="2.7.12.2"/>
    </reaction>
</comment>
<dbReference type="SMART" id="SM00220">
    <property type="entry name" value="S_TKc"/>
    <property type="match status" value="1"/>
</dbReference>
<evidence type="ECO:0000313" key="12">
    <source>
        <dbReference type="EMBL" id="EAQ81061.1"/>
    </source>
</evidence>
<feature type="domain" description="Protein kinase" evidence="11">
    <location>
        <begin position="1"/>
        <end position="249"/>
    </location>
</feature>
<keyword evidence="3 12" id="KW-0418">Kinase</keyword>
<evidence type="ECO:0000256" key="1">
    <source>
        <dbReference type="ARBA" id="ARBA00022679"/>
    </source>
</evidence>
<dbReference type="eggNOG" id="COG0515">
    <property type="taxonomic scope" value="Bacteria"/>
</dbReference>
<evidence type="ECO:0000256" key="6">
    <source>
        <dbReference type="ARBA" id="ARBA00038999"/>
    </source>
</evidence>
<comment type="caution">
    <text evidence="12">The sequence shown here is derived from an EMBL/GenBank/DDBJ whole genome shotgun (WGS) entry which is preliminary data.</text>
</comment>
<dbReference type="PROSITE" id="PS50011">
    <property type="entry name" value="PROTEIN_KINASE_DOM"/>
    <property type="match status" value="1"/>
</dbReference>
<organism evidence="12 13">
    <name type="scientific">Blastopirellula marina DSM 3645</name>
    <dbReference type="NCBI Taxonomy" id="314230"/>
    <lineage>
        <taxon>Bacteria</taxon>
        <taxon>Pseudomonadati</taxon>
        <taxon>Planctomycetota</taxon>
        <taxon>Planctomycetia</taxon>
        <taxon>Pirellulales</taxon>
        <taxon>Pirellulaceae</taxon>
        <taxon>Blastopirellula</taxon>
    </lineage>
</organism>
<dbReference type="Pfam" id="PF00069">
    <property type="entry name" value="Pkinase"/>
    <property type="match status" value="1"/>
</dbReference>
<dbReference type="GO" id="GO:0004672">
    <property type="term" value="F:protein kinase activity"/>
    <property type="evidence" value="ECO:0007669"/>
    <property type="project" value="InterPro"/>
</dbReference>
<protein>
    <recommendedName>
        <fullName evidence="6">mitogen-activated protein kinase kinase</fullName>
        <ecNumber evidence="6">2.7.12.2</ecNumber>
    </recommendedName>
</protein>
<dbReference type="SUPFAM" id="SSF56112">
    <property type="entry name" value="Protein kinase-like (PK-like)"/>
    <property type="match status" value="1"/>
</dbReference>
<dbReference type="PANTHER" id="PTHR48013">
    <property type="entry name" value="DUAL SPECIFICITY MITOGEN-ACTIVATED PROTEIN KINASE KINASE 5-RELATED"/>
    <property type="match status" value="1"/>
</dbReference>
<dbReference type="Gene3D" id="1.10.510.10">
    <property type="entry name" value="Transferase(Phosphotransferase) domain 1"/>
    <property type="match status" value="1"/>
</dbReference>
<comment type="similarity">
    <text evidence="5">Belongs to the protein kinase superfamily. STE Ser/Thr protein kinase family. MAP kinase kinase subfamily.</text>
</comment>
<feature type="region of interest" description="Disordered" evidence="10">
    <location>
        <begin position="253"/>
        <end position="280"/>
    </location>
</feature>
<dbReference type="PIRSF" id="PIRSF000654">
    <property type="entry name" value="Integrin-linked_kinase"/>
    <property type="match status" value="1"/>
</dbReference>
<evidence type="ECO:0000259" key="11">
    <source>
        <dbReference type="PROSITE" id="PS50011"/>
    </source>
</evidence>
<keyword evidence="4" id="KW-0067">ATP-binding</keyword>
<sequence>MWEAINDLDRRRVALKALHDKFCKDKEQIHALKHEYEVAHNFDHPLVIHVYEFNIHREIPYLTMECGISRNMKMALREDGAELAYWTPKILEEAAKGLGYVHEQGWIHRDVKPDNFLLDYEGNLKLIDFSIAEKKRSGLSKWFGSSKVQGTRSYMSPEQIKGEALDGRSDLYGLGCTVFELMSGKLPFTATSADHLLDKHLRGQVPSLQAANPNVTDEFSTLVARMMAKKKEDRPDDMATLLRLFHQTKIYKIPPKKPPSLAERERKTPEEIPPVEEETK</sequence>
<dbReference type="EMBL" id="AANZ01000006">
    <property type="protein sequence ID" value="EAQ81061.1"/>
    <property type="molecule type" value="Genomic_DNA"/>
</dbReference>
<evidence type="ECO:0000256" key="7">
    <source>
        <dbReference type="ARBA" id="ARBA00049014"/>
    </source>
</evidence>
<evidence type="ECO:0000256" key="8">
    <source>
        <dbReference type="ARBA" id="ARBA00049299"/>
    </source>
</evidence>
<dbReference type="STRING" id="314230.DSM3645_20857"/>
<reference evidence="12 13" key="1">
    <citation type="submission" date="2006-02" db="EMBL/GenBank/DDBJ databases">
        <authorList>
            <person name="Amann R."/>
            <person name="Ferriera S."/>
            <person name="Johnson J."/>
            <person name="Kravitz S."/>
            <person name="Halpern A."/>
            <person name="Remington K."/>
            <person name="Beeson K."/>
            <person name="Tran B."/>
            <person name="Rogers Y.-H."/>
            <person name="Friedman R."/>
            <person name="Venter J.C."/>
        </authorList>
    </citation>
    <scope>NUCLEOTIDE SEQUENCE [LARGE SCALE GENOMIC DNA]</scope>
    <source>
        <strain evidence="12 13">DSM 3645</strain>
    </source>
</reference>
<keyword evidence="2" id="KW-0547">Nucleotide-binding</keyword>
<dbReference type="InterPro" id="IPR011009">
    <property type="entry name" value="Kinase-like_dom_sf"/>
</dbReference>